<reference evidence="2" key="2">
    <citation type="submission" date="2020-09" db="EMBL/GenBank/DDBJ databases">
        <authorList>
            <person name="Kikuchi T."/>
        </authorList>
    </citation>
    <scope>NUCLEOTIDE SEQUENCE</scope>
    <source>
        <strain evidence="2">Ka4C1</strain>
    </source>
</reference>
<protein>
    <submittedName>
        <fullName evidence="2">(pine wood nematode) hypothetical protein</fullName>
    </submittedName>
</protein>
<dbReference type="AlphaFoldDB" id="A0A1I7S617"/>
<gene>
    <name evidence="2" type="ORF">BXYJ_LOCUS897</name>
</gene>
<dbReference type="Gene3D" id="3.30.710.10">
    <property type="entry name" value="Potassium Channel Kv1.1, Chain A"/>
    <property type="match status" value="2"/>
</dbReference>
<dbReference type="SMART" id="SM00225">
    <property type="entry name" value="BTB"/>
    <property type="match status" value="2"/>
</dbReference>
<evidence type="ECO:0000313" key="2">
    <source>
        <dbReference type="EMBL" id="CAD5208661.1"/>
    </source>
</evidence>
<dbReference type="SUPFAM" id="SSF54695">
    <property type="entry name" value="POZ domain"/>
    <property type="match status" value="2"/>
</dbReference>
<evidence type="ECO:0000313" key="5">
    <source>
        <dbReference type="WBParaSite" id="BXY_0845300.1"/>
    </source>
</evidence>
<feature type="domain" description="BTB" evidence="1">
    <location>
        <begin position="331"/>
        <end position="385"/>
    </location>
</feature>
<evidence type="ECO:0000313" key="4">
    <source>
        <dbReference type="Proteomes" id="UP000659654"/>
    </source>
</evidence>
<dbReference type="PROSITE" id="PS50097">
    <property type="entry name" value="BTB"/>
    <property type="match status" value="2"/>
</dbReference>
<feature type="domain" description="BTB" evidence="1">
    <location>
        <begin position="43"/>
        <end position="100"/>
    </location>
</feature>
<dbReference type="PANTHER" id="PTHR24413">
    <property type="entry name" value="SPECKLE-TYPE POZ PROTEIN"/>
    <property type="match status" value="1"/>
</dbReference>
<dbReference type="EMBL" id="CAJFCV020000001">
    <property type="protein sequence ID" value="CAG9082386.1"/>
    <property type="molecule type" value="Genomic_DNA"/>
</dbReference>
<reference evidence="5" key="1">
    <citation type="submission" date="2016-11" db="UniProtKB">
        <authorList>
            <consortium name="WormBaseParasite"/>
        </authorList>
    </citation>
    <scope>IDENTIFICATION</scope>
</reference>
<sequence length="581" mass="66242">MRLCFECSCRSEKQEKNLAARVKGVEGVTYPPRTEYFGDPAFRDLKIEAGGRSFDVTKYQLAMKSKVFAKMLMTDMKEKNEGVVRLDDDAETVEAMLNYISSYKKVKGNKLARKVVKLAHHYEIDDLKDQCEIELLETATMENAKANIMLAGELKLPLLFSTCNELLYFNFESPDSGVPVLSFSPTEMLFRLCKSASTHKLVNHSEMTIAFNIYSCDPLRTCMEFKVIEPLSELQLRAGDIVYSGISPIGLVYYAPYVSDRYIDYNGLHLMPEARFLRINFGQPKTTGARGRSCRLCQAKTDMRLHIDNIGRKLKLNGETRNDFFNHPGISDFQIQAGDKIFYVTKYQLVSKSEIFAQRIIEKKENSITLGEDPEVVEAMLKFIYMNQKVKGNELARKVVQLAHRFKIKDLMEQCAFEIMETLEKEDVVDVLLEILPLDLPFVAYKCHEMVYRNFSDFDPPPITFIPAAIEFCEGHDFYPVTDLVFSNQSDVEMVVQVYASKPWVVELMGPQIIGPLAEINAEGLSYENFYEQTGLLYFAPHDPSSDCQKLHLLPNARFVPVELARCNPKSCKFCGVQGDN</sequence>
<proteinExistence type="predicted"/>
<evidence type="ECO:0000259" key="1">
    <source>
        <dbReference type="PROSITE" id="PS50097"/>
    </source>
</evidence>
<keyword evidence="4" id="KW-1185">Reference proteome</keyword>
<dbReference type="InterPro" id="IPR000210">
    <property type="entry name" value="BTB/POZ_dom"/>
</dbReference>
<dbReference type="Proteomes" id="UP000659654">
    <property type="component" value="Unassembled WGS sequence"/>
</dbReference>
<dbReference type="InterPro" id="IPR011333">
    <property type="entry name" value="SKP1/BTB/POZ_sf"/>
</dbReference>
<evidence type="ECO:0000313" key="3">
    <source>
        <dbReference type="Proteomes" id="UP000095284"/>
    </source>
</evidence>
<dbReference type="Proteomes" id="UP000582659">
    <property type="component" value="Unassembled WGS sequence"/>
</dbReference>
<dbReference type="EMBL" id="CAJFDI010000001">
    <property type="protein sequence ID" value="CAD5208661.1"/>
    <property type="molecule type" value="Genomic_DNA"/>
</dbReference>
<dbReference type="OrthoDB" id="6359816at2759"/>
<dbReference type="Pfam" id="PF00651">
    <property type="entry name" value="BTB"/>
    <property type="match status" value="2"/>
</dbReference>
<dbReference type="SMR" id="A0A1I7S617"/>
<organism evidence="3 5">
    <name type="scientific">Bursaphelenchus xylophilus</name>
    <name type="common">Pinewood nematode worm</name>
    <name type="synonym">Aphelenchoides xylophilus</name>
    <dbReference type="NCBI Taxonomy" id="6326"/>
    <lineage>
        <taxon>Eukaryota</taxon>
        <taxon>Metazoa</taxon>
        <taxon>Ecdysozoa</taxon>
        <taxon>Nematoda</taxon>
        <taxon>Chromadorea</taxon>
        <taxon>Rhabditida</taxon>
        <taxon>Tylenchina</taxon>
        <taxon>Tylenchomorpha</taxon>
        <taxon>Aphelenchoidea</taxon>
        <taxon>Aphelenchoididae</taxon>
        <taxon>Bursaphelenchus</taxon>
    </lineage>
</organism>
<dbReference type="WBParaSite" id="BXY_0845300.1">
    <property type="protein sequence ID" value="BXY_0845300.1"/>
    <property type="gene ID" value="BXY_0845300"/>
</dbReference>
<dbReference type="Proteomes" id="UP000095284">
    <property type="component" value="Unplaced"/>
</dbReference>
<name>A0A1I7S617_BURXY</name>
<accession>A0A1I7S617</accession>